<evidence type="ECO:0000259" key="3">
    <source>
        <dbReference type="PROSITE" id="PS51186"/>
    </source>
</evidence>
<dbReference type="GO" id="GO:0016746">
    <property type="term" value="F:acyltransferase activity"/>
    <property type="evidence" value="ECO:0007669"/>
    <property type="project" value="UniProtKB-KW"/>
</dbReference>
<proteinExistence type="predicted"/>
<feature type="domain" description="N-acetyltransferase" evidence="3">
    <location>
        <begin position="1"/>
        <end position="158"/>
    </location>
</feature>
<dbReference type="Proteomes" id="UP001596978">
    <property type="component" value="Unassembled WGS sequence"/>
</dbReference>
<accession>A0ABW3CTN9</accession>
<dbReference type="PROSITE" id="PS51186">
    <property type="entry name" value="GNAT"/>
    <property type="match status" value="1"/>
</dbReference>
<keyword evidence="1 4" id="KW-0808">Transferase</keyword>
<comment type="caution">
    <text evidence="4">The sequence shown here is derived from an EMBL/GenBank/DDBJ whole genome shotgun (WGS) entry which is preliminary data.</text>
</comment>
<evidence type="ECO:0000313" key="4">
    <source>
        <dbReference type="EMBL" id="MFD0861125.1"/>
    </source>
</evidence>
<dbReference type="EC" id="2.3.-.-" evidence="4"/>
<evidence type="ECO:0000256" key="1">
    <source>
        <dbReference type="ARBA" id="ARBA00022679"/>
    </source>
</evidence>
<gene>
    <name evidence="4" type="ORF">ACFQ1M_02805</name>
</gene>
<name>A0ABW3CTN9_9FLAO</name>
<dbReference type="PANTHER" id="PTHR43877:SF2">
    <property type="entry name" value="AMINOALKYLPHOSPHONATE N-ACETYLTRANSFERASE-RELATED"/>
    <property type="match status" value="1"/>
</dbReference>
<dbReference type="PANTHER" id="PTHR43877">
    <property type="entry name" value="AMINOALKYLPHOSPHONATE N-ACETYLTRANSFERASE-RELATED-RELATED"/>
    <property type="match status" value="1"/>
</dbReference>
<dbReference type="Pfam" id="PF00583">
    <property type="entry name" value="Acetyltransf_1"/>
    <property type="match status" value="1"/>
</dbReference>
<evidence type="ECO:0000256" key="2">
    <source>
        <dbReference type="ARBA" id="ARBA00023315"/>
    </source>
</evidence>
<dbReference type="InterPro" id="IPR050832">
    <property type="entry name" value="Bact_Acetyltransf"/>
</dbReference>
<evidence type="ECO:0000313" key="5">
    <source>
        <dbReference type="Proteomes" id="UP001596978"/>
    </source>
</evidence>
<dbReference type="InterPro" id="IPR016181">
    <property type="entry name" value="Acyl_CoA_acyltransferase"/>
</dbReference>
<keyword evidence="2 4" id="KW-0012">Acyltransferase</keyword>
<dbReference type="RefSeq" id="WP_386403554.1">
    <property type="nucleotide sequence ID" value="NZ_JBHTJH010000003.1"/>
</dbReference>
<dbReference type="EMBL" id="JBHTJH010000003">
    <property type="protein sequence ID" value="MFD0861125.1"/>
    <property type="molecule type" value="Genomic_DNA"/>
</dbReference>
<protein>
    <submittedName>
        <fullName evidence="4">GNAT family N-acetyltransferase</fullName>
        <ecNumber evidence="4">2.3.-.-</ecNumber>
    </submittedName>
</protein>
<dbReference type="Gene3D" id="3.40.630.30">
    <property type="match status" value="1"/>
</dbReference>
<keyword evidence="5" id="KW-1185">Reference proteome</keyword>
<dbReference type="SUPFAM" id="SSF55729">
    <property type="entry name" value="Acyl-CoA N-acyltransferases (Nat)"/>
    <property type="match status" value="1"/>
</dbReference>
<reference evidence="5" key="1">
    <citation type="journal article" date="2019" name="Int. J. Syst. Evol. Microbiol.">
        <title>The Global Catalogue of Microorganisms (GCM) 10K type strain sequencing project: providing services to taxonomists for standard genome sequencing and annotation.</title>
        <authorList>
            <consortium name="The Broad Institute Genomics Platform"/>
            <consortium name="The Broad Institute Genome Sequencing Center for Infectious Disease"/>
            <person name="Wu L."/>
            <person name="Ma J."/>
        </authorList>
    </citation>
    <scope>NUCLEOTIDE SEQUENCE [LARGE SCALE GENOMIC DNA]</scope>
    <source>
        <strain evidence="5">CCUG 62952</strain>
    </source>
</reference>
<dbReference type="InterPro" id="IPR000182">
    <property type="entry name" value="GNAT_dom"/>
</dbReference>
<sequence>MKVRTMRASDWVAVARIYEEGIATGMATFESSVPSWEDWDMAHMRSCRFVVENDDTVLAWAALTPVSSRCVYAGVAEVSVYAAANARGKGLGKLLLKALISASEKEGIWTLQAGIFPNNVASLKLHRDMGFRLIGKRERIGKLHGIWHDNCILERRSDIIGID</sequence>
<organism evidence="4 5">
    <name type="scientific">Sungkyunkwania multivorans</name>
    <dbReference type="NCBI Taxonomy" id="1173618"/>
    <lineage>
        <taxon>Bacteria</taxon>
        <taxon>Pseudomonadati</taxon>
        <taxon>Bacteroidota</taxon>
        <taxon>Flavobacteriia</taxon>
        <taxon>Flavobacteriales</taxon>
        <taxon>Flavobacteriaceae</taxon>
        <taxon>Sungkyunkwania</taxon>
    </lineage>
</organism>